<dbReference type="InterPro" id="IPR006073">
    <property type="entry name" value="GTP-bd"/>
</dbReference>
<dbReference type="Pfam" id="PF01061">
    <property type="entry name" value="ABC2_membrane"/>
    <property type="match status" value="2"/>
</dbReference>
<dbReference type="InterPro" id="IPR034003">
    <property type="entry name" value="ABCG_PDR_2"/>
</dbReference>
<keyword evidence="5" id="KW-0677">Repeat</keyword>
<dbReference type="eggNOG" id="KOG0065">
    <property type="taxonomic scope" value="Eukaryota"/>
</dbReference>
<dbReference type="PROSITE" id="PS00211">
    <property type="entry name" value="ABC_TRANSPORTER_1"/>
    <property type="match status" value="1"/>
</dbReference>
<keyword evidence="7" id="KW-0067">ATP-binding</keyword>
<feature type="compositionally biased region" description="Polar residues" evidence="10">
    <location>
        <begin position="1"/>
        <end position="24"/>
    </location>
</feature>
<keyword evidence="3" id="KW-0813">Transport</keyword>
<protein>
    <recommendedName>
        <fullName evidence="12">ABC transporter domain-containing protein</fullName>
    </recommendedName>
</protein>
<feature type="transmembrane region" description="Helical" evidence="11">
    <location>
        <begin position="1158"/>
        <end position="1179"/>
    </location>
</feature>
<dbReference type="CDD" id="cd03232">
    <property type="entry name" value="ABCG_PDR_domain2"/>
    <property type="match status" value="1"/>
</dbReference>
<keyword evidence="9 11" id="KW-0472">Membrane</keyword>
<feature type="transmembrane region" description="Helical" evidence="11">
    <location>
        <begin position="1273"/>
        <end position="1296"/>
    </location>
</feature>
<proteinExistence type="inferred from homology"/>
<dbReference type="InterPro" id="IPR013525">
    <property type="entry name" value="ABC2_TM"/>
</dbReference>
<dbReference type="FunFam" id="3.40.50.300:FF:000054">
    <property type="entry name" value="ABC multidrug transporter atrF"/>
    <property type="match status" value="1"/>
</dbReference>
<feature type="transmembrane region" description="Helical" evidence="11">
    <location>
        <begin position="1235"/>
        <end position="1261"/>
    </location>
</feature>
<dbReference type="InterPro" id="IPR017871">
    <property type="entry name" value="ABC_transporter-like_CS"/>
</dbReference>
<dbReference type="InterPro" id="IPR003439">
    <property type="entry name" value="ABC_transporter-like_ATP-bd"/>
</dbReference>
<dbReference type="InterPro" id="IPR027417">
    <property type="entry name" value="P-loop_NTPase"/>
</dbReference>
<evidence type="ECO:0000259" key="12">
    <source>
        <dbReference type="PROSITE" id="PS50893"/>
    </source>
</evidence>
<dbReference type="EMBL" id="JQFK01000020">
    <property type="protein sequence ID" value="KGK38381.1"/>
    <property type="molecule type" value="Genomic_DNA"/>
</dbReference>
<dbReference type="GO" id="GO:0016020">
    <property type="term" value="C:membrane"/>
    <property type="evidence" value="ECO:0007669"/>
    <property type="project" value="UniProtKB-SubCell"/>
</dbReference>
<comment type="subcellular location">
    <subcellularLocation>
        <location evidence="1">Membrane</location>
        <topology evidence="1">Multi-pass membrane protein</topology>
    </subcellularLocation>
</comment>
<organism evidence="13 14">
    <name type="scientific">Pichia kudriavzevii</name>
    <name type="common">Yeast</name>
    <name type="synonym">Issatchenkia orientalis</name>
    <dbReference type="NCBI Taxonomy" id="4909"/>
    <lineage>
        <taxon>Eukaryota</taxon>
        <taxon>Fungi</taxon>
        <taxon>Dikarya</taxon>
        <taxon>Ascomycota</taxon>
        <taxon>Saccharomycotina</taxon>
        <taxon>Pichiomycetes</taxon>
        <taxon>Pichiales</taxon>
        <taxon>Pichiaceae</taxon>
        <taxon>Pichia</taxon>
    </lineage>
</organism>
<dbReference type="GO" id="GO:0005525">
    <property type="term" value="F:GTP binding"/>
    <property type="evidence" value="ECO:0007669"/>
    <property type="project" value="InterPro"/>
</dbReference>
<dbReference type="GO" id="GO:1990961">
    <property type="term" value="P:xenobiotic detoxification by transmembrane export across the plasma membrane"/>
    <property type="evidence" value="ECO:0007669"/>
    <property type="project" value="UniProtKB-ARBA"/>
</dbReference>
<feature type="transmembrane region" description="Helical" evidence="11">
    <location>
        <begin position="601"/>
        <end position="622"/>
    </location>
</feature>
<keyword evidence="8 11" id="KW-1133">Transmembrane helix</keyword>
<evidence type="ECO:0000256" key="9">
    <source>
        <dbReference type="ARBA" id="ARBA00023136"/>
    </source>
</evidence>
<evidence type="ECO:0000256" key="2">
    <source>
        <dbReference type="ARBA" id="ARBA00006012"/>
    </source>
</evidence>
<dbReference type="Gene3D" id="3.40.50.300">
    <property type="entry name" value="P-loop containing nucleotide triphosphate hydrolases"/>
    <property type="match status" value="3"/>
</dbReference>
<feature type="transmembrane region" description="Helical" evidence="11">
    <location>
        <begin position="527"/>
        <end position="549"/>
    </location>
</feature>
<evidence type="ECO:0000256" key="6">
    <source>
        <dbReference type="ARBA" id="ARBA00022741"/>
    </source>
</evidence>
<feature type="transmembrane region" description="Helical" evidence="11">
    <location>
        <begin position="577"/>
        <end position="594"/>
    </location>
</feature>
<dbReference type="GO" id="GO:0005524">
    <property type="term" value="F:ATP binding"/>
    <property type="evidence" value="ECO:0007669"/>
    <property type="project" value="UniProtKB-KW"/>
</dbReference>
<dbReference type="GO" id="GO:0140359">
    <property type="term" value="F:ABC-type transporter activity"/>
    <property type="evidence" value="ECO:0007669"/>
    <property type="project" value="InterPro"/>
</dbReference>
<keyword evidence="4 11" id="KW-0812">Transmembrane</keyword>
<dbReference type="Pfam" id="PF06422">
    <property type="entry name" value="PDR_CDR"/>
    <property type="match status" value="1"/>
</dbReference>
<comment type="caution">
    <text evidence="13">The sequence shown here is derived from an EMBL/GenBank/DDBJ whole genome shotgun (WGS) entry which is preliminary data.</text>
</comment>
<feature type="region of interest" description="Disordered" evidence="10">
    <location>
        <begin position="1"/>
        <end position="35"/>
    </location>
</feature>
<dbReference type="Proteomes" id="UP000029867">
    <property type="component" value="Unassembled WGS sequence"/>
</dbReference>
<name>A0A099P2W2_PICKU</name>
<sequence>MSDTHSIGSDSVDSVTNDIKQFNPNEDLEAQDNEERLSQHLSRILSTPEGISKVASLARVLSTKTKADLDHFEINPEDFDLKLLLKYLHERAYEQGIESAHSGIAFKDLTCWGIDASAAYGPSVPEMCRDAFKWPSKFFKKDSSPQRQIIRNFMGTIEPGELVLALGKPGAGCSSLLKACAGEIENFTHVEGTFSYDGLDQEEMMQKYKGYIIYNPELDFHFPYITVKETIQFALRTKTPKKRVDNMKREEYVDNMLKLWCTVFGLTHTYSTRVGNDFVRGVSGGERKRVSIVEALSMNASFYCFDNATRGLDASTALEFTQCLRTATNMLRCGALVAIYQAGQNIYELFDKVTVIYKGKQIYWGPAKDGVAYFEKMGYQKPNRMTAPEFLTAVTSPSSRQIKPGYEDKVPDSAEDFEEYWQNSPEYAKLLAQYENFVSNHNAEETRARLALATSQRKQSGQRDKSIFVINYFQQLKYLVIRGFQRTKGDITYTLVYLSSFVTKGFVVGSMYYHIPRSTVGAYSRGAMLFYCLLFCALTSLAEIANSFANRRILVKQKSYSMYHLSAEALQEMITELPTKAIAVIILSLTAYWMPNMKHEAGAFFMFFLFLLTIQQCMSFIFKLVATLTKDGTTAHAIGGLWVLMLCVYSGFMLPLPKMHHWIKWIHYLNPMFYCYNSLVGNEFHGKTLECSKFVPSGPGYENLSLAHQICDLPGAIAGQDFVSGDAYILRHFDFRWHNVWKYWGVNLCWTVGFIGLNVFMAEFVKNVEGGGDMLLFKRGHMPDTSGGEEWDGKVATREEMMLALNGPNADLDKIIAEADIFSWKNLDYIIPYEGATRQLLCSVQGYVKPGTMTALMGESGAGKTTLLNVLAQRINFGTITGDMLVNGRPLDSSFKRRTGYVQQQDLHMAEFSVRESLKFAADLRQPKDVPQSEKYDYVEKIINCLGMDKYAEAMVGKIGRGLNVEQRKKLSIATELVAKPSLLLFLDEPTSGLDSESSWSIVQFMRALADSGQAILCTIHQPSATLFEVFDRLLLLKKGGKTVYFGDIGPNSSIMLDYFEKHSGVKCGVSENPAEYILNCIGAGATASAAQDWSELWNNSPECEKVTAEIEQLHRELPSRPVNNQVGDLTAKYATTYDQQFWFVLKRTYLQFWRSPVYIRAKFLECVCCALFVGLSYVGFDHTVAGAQGAFSSVFMLLLISLAMINQSHVYAIDSRELFEVRESLSNTFHWSCLLISHTFIEIFWSVLCQFVCYICYYWPAQYSGNADKAGFFFFIYVLIFPIYFISYGLAILYFSPDVPSASMINSNLFASMLLFCGILNPKRWSPKFWSFMYVASPFTYFVQAFVGTILHDRELICAFDEYNIMDPPENQTCGDFLSAYVEHNGGYIANPTEDTQCKYCPYTKQEQVVLQYGIKWNQHWRNFGIAWIYIIFNFFAMCAGYYILRVRNFSISELFNVKKWFEKARVDRHEKDTTIFAPQAGDNKVLVTSTESELKNSAFNYFKYDGLDNKAIPRLQSDLLEKQDDLREAYEEYQKIFSGFEKKELLHCKNCGIGPLQSHDPSKDTYFKKKNLDLTLKKSEDYGLPVKNQSELIDLLEIDTEGLEFENASKIEFDRKVKQMREFCNYQVECERCAKLLHHGILDINGYKIEKIMEKIPKDATIVNVVSILDFPLSCDREILKGRNPKDIIYVVTKSDIFYEKKVQADRTGEQYVKDTLSEYMDADPSKVFLVSSQKAWNNKKLYTALTKGDVYMVGRANAGKSRLLKSLLSISQDLKPTASMRKSKVETIGGSSPSTYHIPGFTREFQKFKMRNGVTVYDTPGFFPEHLGIYGHLTEKTIRGKTEYPNLTEPKRRTVTSLQIKNKKIFDGKNLYSYAGLFYLQPPEGVVFKRLIATNKRKLYGEHKFSSMERAKELNVQRPKEFKEFYATTPEAMEDMDRYVIPPFYGKIDIVIQDLGFITIAPTSSPKNTKSLFQIWVPKGVRVIIRESIFQFIYKVHDYKDETGNTLKKENVVKRGKPVLRSIFDTEKLHFSELFPVDTKLKDEDAFSMVCPSGDAVPPQDRFMNHTKYKNQYWRRLQL</sequence>
<dbReference type="InterPro" id="IPR034001">
    <property type="entry name" value="ABCG_PDR_1"/>
</dbReference>
<reference evidence="14" key="1">
    <citation type="journal article" date="2014" name="Microb. Cell Fact.">
        <title>Exploiting Issatchenkia orientalis SD108 for succinic acid production.</title>
        <authorList>
            <person name="Xiao H."/>
            <person name="Shao Z."/>
            <person name="Jiang Y."/>
            <person name="Dole S."/>
            <person name="Zhao H."/>
        </authorList>
    </citation>
    <scope>NUCLEOTIDE SEQUENCE [LARGE SCALE GENOMIC DNA]</scope>
    <source>
        <strain evidence="14">SD108</strain>
    </source>
</reference>
<evidence type="ECO:0000256" key="4">
    <source>
        <dbReference type="ARBA" id="ARBA00022692"/>
    </source>
</evidence>
<feature type="transmembrane region" description="Helical" evidence="11">
    <location>
        <begin position="1191"/>
        <end position="1214"/>
    </location>
</feature>
<dbReference type="HOGENOM" id="CLU_000604_35_0_1"/>
<evidence type="ECO:0000313" key="14">
    <source>
        <dbReference type="Proteomes" id="UP000029867"/>
    </source>
</evidence>
<evidence type="ECO:0000256" key="10">
    <source>
        <dbReference type="SAM" id="MobiDB-lite"/>
    </source>
</evidence>
<dbReference type="InterPro" id="IPR043926">
    <property type="entry name" value="ABCG_dom"/>
</dbReference>
<evidence type="ECO:0000313" key="13">
    <source>
        <dbReference type="EMBL" id="KGK38381.1"/>
    </source>
</evidence>
<dbReference type="SUPFAM" id="SSF52540">
    <property type="entry name" value="P-loop containing nucleoside triphosphate hydrolases"/>
    <property type="match status" value="3"/>
</dbReference>
<dbReference type="GO" id="GO:0016887">
    <property type="term" value="F:ATP hydrolysis activity"/>
    <property type="evidence" value="ECO:0007669"/>
    <property type="project" value="InterPro"/>
</dbReference>
<accession>A0A099P2W2</accession>
<dbReference type="CDD" id="cd03233">
    <property type="entry name" value="ABCG_PDR_domain1"/>
    <property type="match status" value="1"/>
</dbReference>
<evidence type="ECO:0000256" key="11">
    <source>
        <dbReference type="SAM" id="Phobius"/>
    </source>
</evidence>
<feature type="transmembrane region" description="Helical" evidence="11">
    <location>
        <begin position="1426"/>
        <end position="1446"/>
    </location>
</feature>
<dbReference type="CDD" id="cd01855">
    <property type="entry name" value="YqeH"/>
    <property type="match status" value="1"/>
</dbReference>
<dbReference type="Pfam" id="PF19055">
    <property type="entry name" value="ABC2_membrane_7"/>
    <property type="match status" value="1"/>
</dbReference>
<dbReference type="Pfam" id="PF01926">
    <property type="entry name" value="MMR_HSR1"/>
    <property type="match status" value="1"/>
</dbReference>
<dbReference type="InterPro" id="IPR003593">
    <property type="entry name" value="AAA+_ATPase"/>
</dbReference>
<evidence type="ECO:0000256" key="5">
    <source>
        <dbReference type="ARBA" id="ARBA00022737"/>
    </source>
</evidence>
<evidence type="ECO:0000256" key="1">
    <source>
        <dbReference type="ARBA" id="ARBA00004141"/>
    </source>
</evidence>
<evidence type="ECO:0000256" key="8">
    <source>
        <dbReference type="ARBA" id="ARBA00022989"/>
    </source>
</evidence>
<dbReference type="PROSITE" id="PS50893">
    <property type="entry name" value="ABC_TRANSPORTER_2"/>
    <property type="match status" value="2"/>
</dbReference>
<evidence type="ECO:0000256" key="7">
    <source>
        <dbReference type="ARBA" id="ARBA00022840"/>
    </source>
</evidence>
<dbReference type="Pfam" id="PF00005">
    <property type="entry name" value="ABC_tran"/>
    <property type="match status" value="2"/>
</dbReference>
<feature type="domain" description="ABC transporter" evidence="12">
    <location>
        <begin position="132"/>
        <end position="383"/>
    </location>
</feature>
<dbReference type="Pfam" id="PF14510">
    <property type="entry name" value="ABC_trans_N"/>
    <property type="match status" value="1"/>
</dbReference>
<feature type="transmembrane region" description="Helical" evidence="11">
    <location>
        <begin position="634"/>
        <end position="656"/>
    </location>
</feature>
<dbReference type="VEuPathDB" id="FungiDB:C5L36_0D03440"/>
<feature type="transmembrane region" description="Helical" evidence="11">
    <location>
        <begin position="495"/>
        <end position="515"/>
    </location>
</feature>
<dbReference type="InterPro" id="IPR029481">
    <property type="entry name" value="ABC_trans_N"/>
</dbReference>
<feature type="domain" description="ABC transporter" evidence="12">
    <location>
        <begin position="822"/>
        <end position="1064"/>
    </location>
</feature>
<comment type="similarity">
    <text evidence="2">Belongs to the ABC transporter superfamily. ABCG family. PDR (TC 3.A.1.205) subfamily.</text>
</comment>
<dbReference type="PANTHER" id="PTHR19241">
    <property type="entry name" value="ATP-BINDING CASSETTE TRANSPORTER"/>
    <property type="match status" value="1"/>
</dbReference>
<keyword evidence="6" id="KW-0547">Nucleotide-binding</keyword>
<feature type="transmembrane region" description="Helical" evidence="11">
    <location>
        <begin position="1332"/>
        <end position="1352"/>
    </location>
</feature>
<dbReference type="SMART" id="SM00382">
    <property type="entry name" value="AAA"/>
    <property type="match status" value="2"/>
</dbReference>
<gene>
    <name evidence="13" type="ORF">JL09_g2415</name>
</gene>
<dbReference type="InterPro" id="IPR010929">
    <property type="entry name" value="PDR_CDR_ABC"/>
</dbReference>
<evidence type="ECO:0000256" key="3">
    <source>
        <dbReference type="ARBA" id="ARBA00022448"/>
    </source>
</evidence>